<feature type="domain" description="Transposase IS110-like N-terminal" evidence="2">
    <location>
        <begin position="4"/>
        <end position="161"/>
    </location>
</feature>
<feature type="coiled-coil region" evidence="1">
    <location>
        <begin position="239"/>
        <end position="266"/>
    </location>
</feature>
<protein>
    <submittedName>
        <fullName evidence="4">Transposase</fullName>
    </submittedName>
</protein>
<keyword evidence="5" id="KW-1185">Reference proteome</keyword>
<feature type="domain" description="Transposase IS116/IS110/IS902 C-terminal" evidence="3">
    <location>
        <begin position="270"/>
        <end position="356"/>
    </location>
</feature>
<dbReference type="GO" id="GO:0004803">
    <property type="term" value="F:transposase activity"/>
    <property type="evidence" value="ECO:0007669"/>
    <property type="project" value="InterPro"/>
</dbReference>
<name>A0A1I3DII0_9LACT</name>
<evidence type="ECO:0000313" key="5">
    <source>
        <dbReference type="Proteomes" id="UP000198668"/>
    </source>
</evidence>
<evidence type="ECO:0000259" key="2">
    <source>
        <dbReference type="Pfam" id="PF01548"/>
    </source>
</evidence>
<keyword evidence="1" id="KW-0175">Coiled coil</keyword>
<organism evidence="4 5">
    <name type="scientific">Pisciglobus halotolerans</name>
    <dbReference type="NCBI Taxonomy" id="745365"/>
    <lineage>
        <taxon>Bacteria</taxon>
        <taxon>Bacillati</taxon>
        <taxon>Bacillota</taxon>
        <taxon>Bacilli</taxon>
        <taxon>Lactobacillales</taxon>
        <taxon>Carnobacteriaceae</taxon>
    </lineage>
</organism>
<dbReference type="Pfam" id="PF02371">
    <property type="entry name" value="Transposase_20"/>
    <property type="match status" value="1"/>
</dbReference>
<dbReference type="PANTHER" id="PTHR33055:SF15">
    <property type="entry name" value="TRANSPOSASE-RELATED"/>
    <property type="match status" value="1"/>
</dbReference>
<dbReference type="PANTHER" id="PTHR33055">
    <property type="entry name" value="TRANSPOSASE FOR INSERTION SEQUENCE ELEMENT IS1111A"/>
    <property type="match status" value="1"/>
</dbReference>
<gene>
    <name evidence="4" type="ORF">SAMN04489868_1398</name>
</gene>
<dbReference type="InterPro" id="IPR002525">
    <property type="entry name" value="Transp_IS110-like_N"/>
</dbReference>
<evidence type="ECO:0000256" key="1">
    <source>
        <dbReference type="SAM" id="Coils"/>
    </source>
</evidence>
<reference evidence="4 5" key="1">
    <citation type="submission" date="2016-10" db="EMBL/GenBank/DDBJ databases">
        <authorList>
            <person name="de Groot N.N."/>
        </authorList>
    </citation>
    <scope>NUCLEOTIDE SEQUENCE [LARGE SCALE GENOMIC DNA]</scope>
    <source>
        <strain evidence="4 5">DSM 27630</strain>
    </source>
</reference>
<dbReference type="NCBIfam" id="NF033542">
    <property type="entry name" value="transpos_IS110"/>
    <property type="match status" value="1"/>
</dbReference>
<accession>A0A1I3DII0</accession>
<dbReference type="EMBL" id="FOQE01000039">
    <property type="protein sequence ID" value="SFH86537.1"/>
    <property type="molecule type" value="Genomic_DNA"/>
</dbReference>
<dbReference type="GO" id="GO:0003677">
    <property type="term" value="F:DNA binding"/>
    <property type="evidence" value="ECO:0007669"/>
    <property type="project" value="InterPro"/>
</dbReference>
<evidence type="ECO:0000313" key="4">
    <source>
        <dbReference type="EMBL" id="SFH86537.1"/>
    </source>
</evidence>
<dbReference type="RefSeq" id="WP_092093407.1">
    <property type="nucleotide sequence ID" value="NZ_FOQE01000039.1"/>
</dbReference>
<dbReference type="AlphaFoldDB" id="A0A1I3DII0"/>
<dbReference type="GO" id="GO:0006313">
    <property type="term" value="P:DNA transposition"/>
    <property type="evidence" value="ECO:0007669"/>
    <property type="project" value="InterPro"/>
</dbReference>
<dbReference type="InterPro" id="IPR047650">
    <property type="entry name" value="Transpos_IS110"/>
</dbReference>
<dbReference type="Pfam" id="PF01548">
    <property type="entry name" value="DEDD_Tnp_IS110"/>
    <property type="match status" value="1"/>
</dbReference>
<dbReference type="InterPro" id="IPR003346">
    <property type="entry name" value="Transposase_20"/>
</dbReference>
<evidence type="ECO:0000259" key="3">
    <source>
        <dbReference type="Pfam" id="PF02371"/>
    </source>
</evidence>
<dbReference type="OrthoDB" id="9790935at2"/>
<proteinExistence type="predicted"/>
<dbReference type="Proteomes" id="UP000198668">
    <property type="component" value="Unassembled WGS sequence"/>
</dbReference>
<sequence>MFFVGIDIGKRYHEAGIIDAAGNPIGKTLRFPNTSEGSQKLLEFFNKQDLLPENTHIGIEATGHYWLSLFSFLDHLGFPTTVFNPLQSDALRGFFIRKTKTDAKDAYLIAQVIRVDLPETSTAPNEDILRLKNLERLRFSFVDQASDLKRKTITLLDQVFPEYETVFSDIFGKSSSQILLQSPLPEDIEAIDTSDLIETLNQVKCIGIRRATEKAKLLKETAKTSFGITVAPDVFKFQIQLLLEQIQLIERQVEEIDLQLSQLIKKQDTFITTITGIGDVLGSVILAEIGGDISKFDHPNKLVAFAGLDASIHQSGNFNASTTHLSKRGSPYLRRAIWQAAFVASNSDPALSLYYKKLISRGKPHKVAIGAVARKLTHIIYAVLRDHKPYTPHLPTSLKTT</sequence>